<feature type="transmembrane region" description="Helical" evidence="9">
    <location>
        <begin position="32"/>
        <end position="51"/>
    </location>
</feature>
<feature type="domain" description="ABC transmembrane type-1" evidence="10">
    <location>
        <begin position="100"/>
        <end position="391"/>
    </location>
</feature>
<evidence type="ECO:0000313" key="11">
    <source>
        <dbReference type="EMBL" id="PPQ27414.1"/>
    </source>
</evidence>
<dbReference type="InterPro" id="IPR000515">
    <property type="entry name" value="MetI-like"/>
</dbReference>
<comment type="caution">
    <text evidence="11">The sequence shown here is derived from an EMBL/GenBank/DDBJ whole genome shotgun (WGS) entry which is preliminary data.</text>
</comment>
<keyword evidence="6" id="KW-0029">Amino-acid transport</keyword>
<feature type="transmembrane region" description="Helical" evidence="9">
    <location>
        <begin position="373"/>
        <end position="394"/>
    </location>
</feature>
<evidence type="ECO:0000256" key="3">
    <source>
        <dbReference type="ARBA" id="ARBA00022448"/>
    </source>
</evidence>
<comment type="similarity">
    <text evidence="2">Belongs to the binding-protein-dependent transport system permease family. HisMQ subfamily.</text>
</comment>
<reference evidence="11 12" key="1">
    <citation type="journal article" date="2018" name="Arch. Microbiol.">
        <title>New insights into the metabolic potential of the phototrophic purple bacterium Rhodopila globiformis DSM 161(T) from its draft genome sequence and evidence for a vanadium-dependent nitrogenase.</title>
        <authorList>
            <person name="Imhoff J.F."/>
            <person name="Rahn T."/>
            <person name="Kunzel S."/>
            <person name="Neulinger S.C."/>
        </authorList>
    </citation>
    <scope>NUCLEOTIDE SEQUENCE [LARGE SCALE GENOMIC DNA]</scope>
    <source>
        <strain evidence="11 12">DSM 161</strain>
    </source>
</reference>
<evidence type="ECO:0000256" key="8">
    <source>
        <dbReference type="ARBA" id="ARBA00023136"/>
    </source>
</evidence>
<organism evidence="11 12">
    <name type="scientific">Rhodopila globiformis</name>
    <name type="common">Rhodopseudomonas globiformis</name>
    <dbReference type="NCBI Taxonomy" id="1071"/>
    <lineage>
        <taxon>Bacteria</taxon>
        <taxon>Pseudomonadati</taxon>
        <taxon>Pseudomonadota</taxon>
        <taxon>Alphaproteobacteria</taxon>
        <taxon>Acetobacterales</taxon>
        <taxon>Acetobacteraceae</taxon>
        <taxon>Rhodopila</taxon>
    </lineage>
</organism>
<dbReference type="GO" id="GO:0043190">
    <property type="term" value="C:ATP-binding cassette (ABC) transporter complex"/>
    <property type="evidence" value="ECO:0007669"/>
    <property type="project" value="InterPro"/>
</dbReference>
<dbReference type="InterPro" id="IPR043429">
    <property type="entry name" value="ArtM/GltK/GlnP/TcyL/YhdX-like"/>
</dbReference>
<feature type="transmembrane region" description="Helical" evidence="9">
    <location>
        <begin position="232"/>
        <end position="252"/>
    </location>
</feature>
<feature type="transmembrane region" description="Helical" evidence="9">
    <location>
        <begin position="138"/>
        <end position="158"/>
    </location>
</feature>
<dbReference type="NCBIfam" id="TIGR01726">
    <property type="entry name" value="HEQRo_perm_3TM"/>
    <property type="match status" value="1"/>
</dbReference>
<evidence type="ECO:0000256" key="5">
    <source>
        <dbReference type="ARBA" id="ARBA00022692"/>
    </source>
</evidence>
<evidence type="ECO:0000313" key="12">
    <source>
        <dbReference type="Proteomes" id="UP000239724"/>
    </source>
</evidence>
<dbReference type="AlphaFoldDB" id="A0A2S6MYG5"/>
<dbReference type="PANTHER" id="PTHR30614">
    <property type="entry name" value="MEMBRANE COMPONENT OF AMINO ACID ABC TRANSPORTER"/>
    <property type="match status" value="1"/>
</dbReference>
<dbReference type="InterPro" id="IPR035906">
    <property type="entry name" value="MetI-like_sf"/>
</dbReference>
<feature type="transmembrane region" description="Helical" evidence="9">
    <location>
        <begin position="192"/>
        <end position="211"/>
    </location>
</feature>
<dbReference type="Pfam" id="PF00528">
    <property type="entry name" value="BPD_transp_1"/>
    <property type="match status" value="1"/>
</dbReference>
<evidence type="ECO:0000256" key="4">
    <source>
        <dbReference type="ARBA" id="ARBA00022475"/>
    </source>
</evidence>
<dbReference type="GO" id="GO:0006865">
    <property type="term" value="P:amino acid transport"/>
    <property type="evidence" value="ECO:0007669"/>
    <property type="project" value="UniProtKB-KW"/>
</dbReference>
<dbReference type="InterPro" id="IPR010065">
    <property type="entry name" value="AA_ABC_transptr_permease_3TM"/>
</dbReference>
<dbReference type="PROSITE" id="PS50928">
    <property type="entry name" value="ABC_TM1"/>
    <property type="match status" value="1"/>
</dbReference>
<keyword evidence="12" id="KW-1185">Reference proteome</keyword>
<keyword evidence="4" id="KW-1003">Cell membrane</keyword>
<evidence type="ECO:0000256" key="6">
    <source>
        <dbReference type="ARBA" id="ARBA00022970"/>
    </source>
</evidence>
<sequence>MSHAVADERPIPARAAPKRRLRLSWADRRFRAIVWQVLIVGVVGAILWYLIGNTNANLAARHIATGFGFLHRVAGIPIGESLLPYNPSVDTYGRALLVGVVNTLEVSLIGIVLATILGTLVGIGRLSRNWLLAKLTAVYVETLRDIPLLLQLLFWYTLLQGLPPPKRAWSLGHAAFVSNRGIVLPLLHWQPAHTAALAAFAAGVLGTALWARHARARQDATGVRPRVWPVAAALLLILPLLAWAALGAPFAVEVPVLRGFNFRGGLTLTPEFFALLLGLVVYTAAYVAEIVRAGIQAIPRGQWEAAEALGLRHGQVLRLVILPQALRVIVPPMTSQYLNLAKNSSLAVAIGYQDIVSVADTTLNQTGQAIEGIAVIMAVYLTISLSISLFMNWYNARIALVER</sequence>
<dbReference type="Proteomes" id="UP000239724">
    <property type="component" value="Unassembled WGS sequence"/>
</dbReference>
<evidence type="ECO:0000259" key="10">
    <source>
        <dbReference type="PROSITE" id="PS50928"/>
    </source>
</evidence>
<dbReference type="SUPFAM" id="SSF161098">
    <property type="entry name" value="MetI-like"/>
    <property type="match status" value="2"/>
</dbReference>
<evidence type="ECO:0000256" key="9">
    <source>
        <dbReference type="RuleBase" id="RU363032"/>
    </source>
</evidence>
<evidence type="ECO:0000256" key="2">
    <source>
        <dbReference type="ARBA" id="ARBA00010072"/>
    </source>
</evidence>
<evidence type="ECO:0000256" key="7">
    <source>
        <dbReference type="ARBA" id="ARBA00022989"/>
    </source>
</evidence>
<dbReference type="OrthoDB" id="9808531at2"/>
<comment type="subcellular location">
    <subcellularLocation>
        <location evidence="1">Cell inner membrane</location>
        <topology evidence="1">Multi-pass membrane protein</topology>
    </subcellularLocation>
    <subcellularLocation>
        <location evidence="9">Cell membrane</location>
        <topology evidence="9">Multi-pass membrane protein</topology>
    </subcellularLocation>
</comment>
<feature type="transmembrane region" description="Helical" evidence="9">
    <location>
        <begin position="272"/>
        <end position="291"/>
    </location>
</feature>
<dbReference type="EMBL" id="NHRY01000259">
    <property type="protein sequence ID" value="PPQ27414.1"/>
    <property type="molecule type" value="Genomic_DNA"/>
</dbReference>
<proteinExistence type="inferred from homology"/>
<name>A0A2S6MYG5_RHOGL</name>
<keyword evidence="8 9" id="KW-0472">Membrane</keyword>
<keyword evidence="7 9" id="KW-1133">Transmembrane helix</keyword>
<protein>
    <submittedName>
        <fullName evidence="11">Amino acid ABC transporter permease</fullName>
    </submittedName>
</protein>
<keyword evidence="5 9" id="KW-0812">Transmembrane</keyword>
<feature type="transmembrane region" description="Helical" evidence="9">
    <location>
        <begin position="106"/>
        <end position="126"/>
    </location>
</feature>
<evidence type="ECO:0000256" key="1">
    <source>
        <dbReference type="ARBA" id="ARBA00004429"/>
    </source>
</evidence>
<dbReference type="RefSeq" id="WP_104522000.1">
    <property type="nucleotide sequence ID" value="NZ_NHRY01000259.1"/>
</dbReference>
<dbReference type="PANTHER" id="PTHR30614:SF37">
    <property type="entry name" value="AMINO-ACID ABC TRANSPORTER PERMEASE PROTEIN YHDX-RELATED"/>
    <property type="match status" value="1"/>
</dbReference>
<gene>
    <name evidence="11" type="ORF">CCS01_27345</name>
</gene>
<accession>A0A2S6MYG5</accession>
<keyword evidence="3 9" id="KW-0813">Transport</keyword>
<dbReference type="Gene3D" id="1.10.3720.10">
    <property type="entry name" value="MetI-like"/>
    <property type="match status" value="2"/>
</dbReference>
<dbReference type="GO" id="GO:0022857">
    <property type="term" value="F:transmembrane transporter activity"/>
    <property type="evidence" value="ECO:0007669"/>
    <property type="project" value="InterPro"/>
</dbReference>
<dbReference type="CDD" id="cd06261">
    <property type="entry name" value="TM_PBP2"/>
    <property type="match status" value="1"/>
</dbReference>